<evidence type="ECO:0000256" key="15">
    <source>
        <dbReference type="SAM" id="Phobius"/>
    </source>
</evidence>
<dbReference type="GO" id="GO:0008360">
    <property type="term" value="P:regulation of cell shape"/>
    <property type="evidence" value="ECO:0007669"/>
    <property type="project" value="UniProtKB-KW"/>
</dbReference>
<reference evidence="17 18" key="1">
    <citation type="submission" date="2020-02" db="EMBL/GenBank/DDBJ databases">
        <title>The whole genome sequence of CPCC 205119.</title>
        <authorList>
            <person name="Jiang Z."/>
        </authorList>
    </citation>
    <scope>NUCLEOTIDE SEQUENCE [LARGE SCALE GENOMIC DNA]</scope>
    <source>
        <strain evidence="17 18">CPCC 205119</strain>
    </source>
</reference>
<evidence type="ECO:0000313" key="17">
    <source>
        <dbReference type="EMBL" id="NEL54931.1"/>
    </source>
</evidence>
<dbReference type="Pfam" id="PF00905">
    <property type="entry name" value="Transpeptidase"/>
    <property type="match status" value="1"/>
</dbReference>
<keyword evidence="4" id="KW-0645">Protease</keyword>
<dbReference type="PANTHER" id="PTHR32282:SF33">
    <property type="entry name" value="PEPTIDOGLYCAN GLYCOSYLTRANSFERASE"/>
    <property type="match status" value="1"/>
</dbReference>
<comment type="similarity">
    <text evidence="2">In the N-terminal section; belongs to the glycosyltransferase 51 family.</text>
</comment>
<dbReference type="InterPro" id="IPR023346">
    <property type="entry name" value="Lysozyme-like_dom_sf"/>
</dbReference>
<comment type="catalytic activity">
    <reaction evidence="12">
        <text>Preferential cleavage: (Ac)2-L-Lys-D-Ala-|-D-Ala. Also transpeptidation of peptidyl-alanyl moieties that are N-acyl substituents of D-alanine.</text>
        <dbReference type="EC" id="3.4.16.4"/>
    </reaction>
</comment>
<sequence length="780" mass="80622">MSTNRNSRSLALAKLIASIVAAGALVAGLMLPWVGGTGLVARNSANLLDALPVELTDQIPNGNTRVLAADGSLLTEFYSNNRQPVSSEQIAPVMKQALVDIEDTRFEQHNGLDVQGTLRALAKNVAAGEVAEGGSTLTQQLVKQTLLQTAETPEEAAAANAETVGRKLREARLALALEEKYSKDEILTRYLNIVYFGHSAYGIQAAARTYFSVDAKDLTLAQASVLAGLVQSPGQDDPLVNPEKATERRNQVLARMHTLGHITDQELADVSAAPIPVAEGPKPPNGCANAALGAYFCDYLQTYLVQNLGITKTQLENSGWTIQTTIDPQLQTLGDAAVLETVPMSGGNDLAGVFTAVEPGTGHVKAMSVNRRYGCTEYECESVNLNVVPTAGAGSTFKVFVAAAALIEGFGSNYTITTSSPYTSKVFKKNGGTRGAPYVISNASQNYPGTLTMTDALVRSSNTYFVALMDALGSVEKPVRTAEAMGMHFDGANQVPAQTIIDGERGSFTLGPDATSPLDLASAYSTLAANGTRCEPTPVTAITDAAGNPALKPDGTPYVAGDACTPEAVPANVAKTMNQMMIGDTASPAGTATRAAVPGHQVAGKTGTTQGNVSTTFIGSTPQVTASVMVFNPKSARNVGGFGGNKPATIWHDAMAPYLADKPAVPFAQADASTQRGTRPTVPSCSSVTSCATAIQNAGFGSSVQAVRSDQPAGTFLGTSPAAGSPVTPGQRITIQTSDGSGYSEPTTAEPGSETAEPGTGTLPDGGAPEVDTNGDGIPD</sequence>
<evidence type="ECO:0000256" key="7">
    <source>
        <dbReference type="ARBA" id="ARBA00022801"/>
    </source>
</evidence>
<keyword evidence="9" id="KW-0573">Peptidoglycan synthesis</keyword>
<evidence type="ECO:0000256" key="14">
    <source>
        <dbReference type="SAM" id="MobiDB-lite"/>
    </source>
</evidence>
<evidence type="ECO:0000259" key="16">
    <source>
        <dbReference type="PROSITE" id="PS51178"/>
    </source>
</evidence>
<dbReference type="PANTHER" id="PTHR32282">
    <property type="entry name" value="BINDING PROTEIN TRANSPEPTIDASE, PUTATIVE-RELATED"/>
    <property type="match status" value="1"/>
</dbReference>
<dbReference type="CDD" id="cd06577">
    <property type="entry name" value="PASTA_pknB"/>
    <property type="match status" value="1"/>
</dbReference>
<accession>A0A7K3WEK3</accession>
<keyword evidence="5" id="KW-0328">Glycosyltransferase</keyword>
<dbReference type="Gene3D" id="3.40.710.10">
    <property type="entry name" value="DD-peptidase/beta-lactamase superfamily"/>
    <property type="match status" value="1"/>
</dbReference>
<evidence type="ECO:0000256" key="8">
    <source>
        <dbReference type="ARBA" id="ARBA00022960"/>
    </source>
</evidence>
<evidence type="ECO:0000256" key="4">
    <source>
        <dbReference type="ARBA" id="ARBA00022670"/>
    </source>
</evidence>
<keyword evidence="18" id="KW-1185">Reference proteome</keyword>
<dbReference type="InterPro" id="IPR001460">
    <property type="entry name" value="PCN-bd_Tpept"/>
</dbReference>
<dbReference type="GO" id="GO:0071555">
    <property type="term" value="P:cell wall organization"/>
    <property type="evidence" value="ECO:0007669"/>
    <property type="project" value="UniProtKB-KW"/>
</dbReference>
<dbReference type="GO" id="GO:0008955">
    <property type="term" value="F:peptidoglycan glycosyltransferase activity"/>
    <property type="evidence" value="ECO:0007669"/>
    <property type="project" value="UniProtKB-EC"/>
</dbReference>
<evidence type="ECO:0000256" key="3">
    <source>
        <dbReference type="ARBA" id="ARBA00022645"/>
    </source>
</evidence>
<comment type="catalytic activity">
    <reaction evidence="13">
        <text>[GlcNAc-(1-&gt;4)-Mur2Ac(oyl-L-Ala-gamma-D-Glu-L-Lys-D-Ala-D-Ala)](n)-di-trans,octa-cis-undecaprenyl diphosphate + beta-D-GlcNAc-(1-&gt;4)-Mur2Ac(oyl-L-Ala-gamma-D-Glu-L-Lys-D-Ala-D-Ala)-di-trans,octa-cis-undecaprenyl diphosphate = [GlcNAc-(1-&gt;4)-Mur2Ac(oyl-L-Ala-gamma-D-Glu-L-Lys-D-Ala-D-Ala)](n+1)-di-trans,octa-cis-undecaprenyl diphosphate + di-trans,octa-cis-undecaprenyl diphosphate + H(+)</text>
        <dbReference type="Rhea" id="RHEA:23708"/>
        <dbReference type="Rhea" id="RHEA-COMP:9602"/>
        <dbReference type="Rhea" id="RHEA-COMP:9603"/>
        <dbReference type="ChEBI" id="CHEBI:15378"/>
        <dbReference type="ChEBI" id="CHEBI:58405"/>
        <dbReference type="ChEBI" id="CHEBI:60033"/>
        <dbReference type="ChEBI" id="CHEBI:78435"/>
        <dbReference type="EC" id="2.4.99.28"/>
    </reaction>
</comment>
<dbReference type="SUPFAM" id="SSF53955">
    <property type="entry name" value="Lysozyme-like"/>
    <property type="match status" value="1"/>
</dbReference>
<gene>
    <name evidence="17" type="ORF">G1H19_13050</name>
</gene>
<dbReference type="GO" id="GO:0006508">
    <property type="term" value="P:proteolysis"/>
    <property type="evidence" value="ECO:0007669"/>
    <property type="project" value="UniProtKB-KW"/>
</dbReference>
<dbReference type="Pfam" id="PF00912">
    <property type="entry name" value="Transgly"/>
    <property type="match status" value="1"/>
</dbReference>
<dbReference type="GO" id="GO:0009002">
    <property type="term" value="F:serine-type D-Ala-D-Ala carboxypeptidase activity"/>
    <property type="evidence" value="ECO:0007669"/>
    <property type="project" value="UniProtKB-EC"/>
</dbReference>
<evidence type="ECO:0000256" key="1">
    <source>
        <dbReference type="ARBA" id="ARBA00007090"/>
    </source>
</evidence>
<dbReference type="InterPro" id="IPR036950">
    <property type="entry name" value="PBP_transglycosylase"/>
</dbReference>
<evidence type="ECO:0000256" key="6">
    <source>
        <dbReference type="ARBA" id="ARBA00022679"/>
    </source>
</evidence>
<evidence type="ECO:0000256" key="11">
    <source>
        <dbReference type="ARBA" id="ARBA00023316"/>
    </source>
</evidence>
<name>A0A7K3WEK3_9ACTN</name>
<keyword evidence="6" id="KW-0808">Transferase</keyword>
<evidence type="ECO:0000256" key="9">
    <source>
        <dbReference type="ARBA" id="ARBA00022984"/>
    </source>
</evidence>
<dbReference type="RefSeq" id="WP_152729502.1">
    <property type="nucleotide sequence ID" value="NZ_JAABOZ010000003.1"/>
</dbReference>
<dbReference type="PROSITE" id="PS51178">
    <property type="entry name" value="PASTA"/>
    <property type="match status" value="1"/>
</dbReference>
<evidence type="ECO:0000256" key="12">
    <source>
        <dbReference type="ARBA" id="ARBA00034000"/>
    </source>
</evidence>
<dbReference type="GO" id="GO:0030288">
    <property type="term" value="C:outer membrane-bounded periplasmic space"/>
    <property type="evidence" value="ECO:0007669"/>
    <property type="project" value="TreeGrafter"/>
</dbReference>
<evidence type="ECO:0000256" key="2">
    <source>
        <dbReference type="ARBA" id="ARBA00007739"/>
    </source>
</evidence>
<dbReference type="GO" id="GO:0008658">
    <property type="term" value="F:penicillin binding"/>
    <property type="evidence" value="ECO:0007669"/>
    <property type="project" value="InterPro"/>
</dbReference>
<feature type="compositionally biased region" description="Polar residues" evidence="14">
    <location>
        <begin position="731"/>
        <end position="747"/>
    </location>
</feature>
<proteinExistence type="inferred from homology"/>
<keyword evidence="7" id="KW-0378">Hydrolase</keyword>
<dbReference type="Proteomes" id="UP000470470">
    <property type="component" value="Unassembled WGS sequence"/>
</dbReference>
<keyword evidence="15" id="KW-0812">Transmembrane</keyword>
<dbReference type="InterPro" id="IPR050396">
    <property type="entry name" value="Glycosyltr_51/Transpeptidase"/>
</dbReference>
<dbReference type="EMBL" id="JAAGWK010000018">
    <property type="protein sequence ID" value="NEL54931.1"/>
    <property type="molecule type" value="Genomic_DNA"/>
</dbReference>
<comment type="caution">
    <text evidence="17">The sequence shown here is derived from an EMBL/GenBank/DDBJ whole genome shotgun (WGS) entry which is preliminary data.</text>
</comment>
<dbReference type="SUPFAM" id="SSF56601">
    <property type="entry name" value="beta-lactamase/transpeptidase-like"/>
    <property type="match status" value="1"/>
</dbReference>
<evidence type="ECO:0000313" key="18">
    <source>
        <dbReference type="Proteomes" id="UP000470470"/>
    </source>
</evidence>
<feature type="region of interest" description="Disordered" evidence="14">
    <location>
        <begin position="712"/>
        <end position="780"/>
    </location>
</feature>
<dbReference type="FunFam" id="1.10.3810.10:FF:000001">
    <property type="entry name" value="Penicillin-binding protein 1A"/>
    <property type="match status" value="1"/>
</dbReference>
<protein>
    <submittedName>
        <fullName evidence="17">Penicillin-binding protein</fullName>
    </submittedName>
</protein>
<dbReference type="Gene3D" id="3.30.10.20">
    <property type="match status" value="1"/>
</dbReference>
<keyword evidence="10" id="KW-0511">Multifunctional enzyme</keyword>
<evidence type="ECO:0000256" key="10">
    <source>
        <dbReference type="ARBA" id="ARBA00023268"/>
    </source>
</evidence>
<organism evidence="17 18">
    <name type="scientific">Goekera deserti</name>
    <dbReference type="NCBI Taxonomy" id="2497753"/>
    <lineage>
        <taxon>Bacteria</taxon>
        <taxon>Bacillati</taxon>
        <taxon>Actinomycetota</taxon>
        <taxon>Actinomycetes</taxon>
        <taxon>Geodermatophilales</taxon>
        <taxon>Geodermatophilaceae</taxon>
        <taxon>Goekera</taxon>
    </lineage>
</organism>
<keyword evidence="15" id="KW-1133">Transmembrane helix</keyword>
<keyword evidence="11" id="KW-0961">Cell wall biogenesis/degradation</keyword>
<dbReference type="AlphaFoldDB" id="A0A7K3WEK3"/>
<dbReference type="InterPro" id="IPR001264">
    <property type="entry name" value="Glyco_trans_51"/>
</dbReference>
<dbReference type="GO" id="GO:0009252">
    <property type="term" value="P:peptidoglycan biosynthetic process"/>
    <property type="evidence" value="ECO:0007669"/>
    <property type="project" value="UniProtKB-KW"/>
</dbReference>
<evidence type="ECO:0000256" key="5">
    <source>
        <dbReference type="ARBA" id="ARBA00022676"/>
    </source>
</evidence>
<feature type="domain" description="PASTA" evidence="16">
    <location>
        <begin position="677"/>
        <end position="739"/>
    </location>
</feature>
<feature type="transmembrane region" description="Helical" evidence="15">
    <location>
        <begin position="12"/>
        <end position="34"/>
    </location>
</feature>
<keyword evidence="15" id="KW-0472">Membrane</keyword>
<evidence type="ECO:0000256" key="13">
    <source>
        <dbReference type="ARBA" id="ARBA00049902"/>
    </source>
</evidence>
<keyword evidence="8" id="KW-0133">Cell shape</keyword>
<keyword evidence="3" id="KW-0121">Carboxypeptidase</keyword>
<comment type="similarity">
    <text evidence="1">In the C-terminal section; belongs to the transpeptidase family.</text>
</comment>
<dbReference type="Gene3D" id="1.10.3810.10">
    <property type="entry name" value="Biosynthetic peptidoglycan transglycosylase-like"/>
    <property type="match status" value="1"/>
</dbReference>
<dbReference type="InterPro" id="IPR005543">
    <property type="entry name" value="PASTA_dom"/>
</dbReference>
<dbReference type="InterPro" id="IPR012338">
    <property type="entry name" value="Beta-lactam/transpept-like"/>
</dbReference>